<dbReference type="Pfam" id="PF12790">
    <property type="entry name" value="T6SS-SciN"/>
    <property type="match status" value="1"/>
</dbReference>
<dbReference type="AlphaFoldDB" id="A0A3B0WQC6"/>
<dbReference type="InterPro" id="IPR038706">
    <property type="entry name" value="Type_VI_SciN-like_sf"/>
</dbReference>
<keyword evidence="2" id="KW-0449">Lipoprotein</keyword>
<sequence length="159" mass="18126">MHNISFKYLRFILYISLLGFINSCATSSFTFFPTEINSKILASFDINPNANNRPSPLVVRIYELKSLDAFNEANFFKLYDEEAATLGGDLLSRDEFELSPGQGTEINRKVNQQTRYFAVIAAFRNIEQSNWRASKILKLNSDNTLVVKINKQSVSIENL</sequence>
<gene>
    <name evidence="2" type="ORF">MNBD_GAMMA07-2338</name>
</gene>
<feature type="transmembrane region" description="Helical" evidence="1">
    <location>
        <begin position="12"/>
        <end position="32"/>
    </location>
</feature>
<dbReference type="NCBIfam" id="TIGR03352">
    <property type="entry name" value="VI_chp_3"/>
    <property type="match status" value="1"/>
</dbReference>
<reference evidence="2" key="1">
    <citation type="submission" date="2018-06" db="EMBL/GenBank/DDBJ databases">
        <authorList>
            <person name="Zhirakovskaya E."/>
        </authorList>
    </citation>
    <scope>NUCLEOTIDE SEQUENCE</scope>
</reference>
<dbReference type="EMBL" id="UOFF01000412">
    <property type="protein sequence ID" value="VAW57531.1"/>
    <property type="molecule type" value="Genomic_DNA"/>
</dbReference>
<accession>A0A3B0WQC6</accession>
<keyword evidence="1" id="KW-0812">Transmembrane</keyword>
<evidence type="ECO:0000256" key="1">
    <source>
        <dbReference type="SAM" id="Phobius"/>
    </source>
</evidence>
<dbReference type="Gene3D" id="2.60.40.4150">
    <property type="entry name" value="Type VI secretion system, lipoprotein SciN"/>
    <property type="match status" value="1"/>
</dbReference>
<organism evidence="2">
    <name type="scientific">hydrothermal vent metagenome</name>
    <dbReference type="NCBI Taxonomy" id="652676"/>
    <lineage>
        <taxon>unclassified sequences</taxon>
        <taxon>metagenomes</taxon>
        <taxon>ecological metagenomes</taxon>
    </lineage>
</organism>
<proteinExistence type="predicted"/>
<dbReference type="PANTHER" id="PTHR37625:SF4">
    <property type="entry name" value="OUTER MEMBRANE LIPOPROTEIN"/>
    <property type="match status" value="1"/>
</dbReference>
<name>A0A3B0WQC6_9ZZZZ</name>
<dbReference type="InterPro" id="IPR017734">
    <property type="entry name" value="T6SS_SciN"/>
</dbReference>
<dbReference type="PANTHER" id="PTHR37625">
    <property type="entry name" value="OUTER MEMBRANE LIPOPROTEIN-RELATED"/>
    <property type="match status" value="1"/>
</dbReference>
<evidence type="ECO:0000313" key="2">
    <source>
        <dbReference type="EMBL" id="VAW57531.1"/>
    </source>
</evidence>
<protein>
    <submittedName>
        <fullName evidence="2">Type VI secretion lipoprotein/VasD</fullName>
    </submittedName>
</protein>
<keyword evidence="1" id="KW-1133">Transmembrane helix</keyword>
<keyword evidence="1" id="KW-0472">Membrane</keyword>